<dbReference type="EMBL" id="JWJD01000003">
    <property type="protein sequence ID" value="KIH76535.1"/>
    <property type="molecule type" value="Genomic_DNA"/>
</dbReference>
<evidence type="ECO:0000259" key="2">
    <source>
        <dbReference type="Pfam" id="PF04717"/>
    </source>
</evidence>
<name>A0A0C2HNL8_9BACT</name>
<dbReference type="NCBIfam" id="TIGR03361">
    <property type="entry name" value="VI_Rhs_Vgr"/>
    <property type="match status" value="1"/>
</dbReference>
<keyword evidence="4" id="KW-1185">Reference proteome</keyword>
<dbReference type="RefSeq" id="WP_040099155.1">
    <property type="nucleotide sequence ID" value="NZ_JWJD01000003.1"/>
</dbReference>
<comment type="similarity">
    <text evidence="1">Belongs to the VgrG protein family.</text>
</comment>
<dbReference type="SUPFAM" id="SSF69349">
    <property type="entry name" value="Phage fibre proteins"/>
    <property type="match status" value="1"/>
</dbReference>
<dbReference type="Pfam" id="PF04717">
    <property type="entry name" value="Phage_base_V"/>
    <property type="match status" value="1"/>
</dbReference>
<dbReference type="NCBIfam" id="TIGR01646">
    <property type="entry name" value="vgr_GE"/>
    <property type="match status" value="1"/>
</dbReference>
<dbReference type="Gene3D" id="3.55.50.10">
    <property type="entry name" value="Baseplate protein-like domains"/>
    <property type="match status" value="1"/>
</dbReference>
<dbReference type="SUPFAM" id="SSF69255">
    <property type="entry name" value="gp5 N-terminal domain-like"/>
    <property type="match status" value="1"/>
</dbReference>
<dbReference type="Gene3D" id="2.30.110.50">
    <property type="match status" value="1"/>
</dbReference>
<dbReference type="Gene3D" id="2.40.50.230">
    <property type="entry name" value="Gp5 N-terminal domain"/>
    <property type="match status" value="1"/>
</dbReference>
<dbReference type="AlphaFoldDB" id="A0A0C2HNL8"/>
<dbReference type="Proteomes" id="UP000035068">
    <property type="component" value="Unassembled WGS sequence"/>
</dbReference>
<evidence type="ECO:0000313" key="3">
    <source>
        <dbReference type="EMBL" id="KIH76535.1"/>
    </source>
</evidence>
<dbReference type="SUPFAM" id="SSF69279">
    <property type="entry name" value="Phage tail proteins"/>
    <property type="match status" value="2"/>
</dbReference>
<dbReference type="InterPro" id="IPR006533">
    <property type="entry name" value="T6SS_Vgr_RhsGE"/>
</dbReference>
<organism evidence="3 4">
    <name type="scientific">Geoalkalibacter ferrihydriticus DSM 17813</name>
    <dbReference type="NCBI Taxonomy" id="1121915"/>
    <lineage>
        <taxon>Bacteria</taxon>
        <taxon>Pseudomonadati</taxon>
        <taxon>Thermodesulfobacteriota</taxon>
        <taxon>Desulfuromonadia</taxon>
        <taxon>Desulfuromonadales</taxon>
        <taxon>Geoalkalibacteraceae</taxon>
        <taxon>Geoalkalibacter</taxon>
    </lineage>
</organism>
<accession>A0A0C2HNL8</accession>
<reference evidence="3 4" key="1">
    <citation type="submission" date="2014-12" db="EMBL/GenBank/DDBJ databases">
        <title>Genomes of Geoalkalibacter ferrihydriticus and Geoalkalibacter subterraneus, two haloalkaliphilic metal-reducing members of the Geobacteraceae.</title>
        <authorList>
            <person name="Badalamenti J.P."/>
            <person name="Torres C.I."/>
            <person name="Krajmalnik-Brown R."/>
            <person name="Bond D.R."/>
        </authorList>
    </citation>
    <scope>NUCLEOTIDE SEQUENCE [LARGE SCALE GENOMIC DNA]</scope>
    <source>
        <strain evidence="3 4">DSM 17813</strain>
    </source>
</reference>
<dbReference type="InterPro" id="IPR037026">
    <property type="entry name" value="Vgr_OB-fold_dom_sf"/>
</dbReference>
<dbReference type="Gene3D" id="4.10.220.110">
    <property type="match status" value="1"/>
</dbReference>
<evidence type="ECO:0000313" key="4">
    <source>
        <dbReference type="Proteomes" id="UP000035068"/>
    </source>
</evidence>
<feature type="domain" description="Gp5/Type VI secretion system Vgr protein OB-fold" evidence="2">
    <location>
        <begin position="393"/>
        <end position="459"/>
    </location>
</feature>
<sequence>MSLMSDIKSALTPSASASQFFFRVQGVPDGTLAVKDFTGKNHGLSQDYRFQINLISATYLSEGLPVGRKGALDLFWQGRTLAVHGVVCEFSYVGAAAGGHTYLAQFASPLYPLKLTRDNRVFLNTTAPQIIEDVLQGAGFGDSEYALELQGDYPLREFVVQYDESDWDFLLRICAQVGIFFRYSQQDEGACVTFHDRVDDLPATACGELLYEVHSGTRRGRETVFTLLARAQLLSAEVDLKDYNDQTPEAYLRTFASSSGGAGRDYRYGEHFLDLDEGEKLARLRQQLLDWQRHSLVAETDCRALAPGEILSIVGHPDATQNGDYLIVEVEHQGDQRAGFAFGESAKGMTYRNKLLLIRAGTPYRPPLAEARRMHGLLSARIETTGGEYAHLDEQGRYRLRTDFDLGEAAPGEASHGVRMVQPYVGRDYGFHFPLHAGTEVVISCINGDLDRPVILGALPNPDTPTPVTSANRTQNILRTWGGNELLMEDRAGREKTELFTRERKNILSLDADRDGHQVRLASEEGEMELYAAKTLLFESGDTQSVEVGNDQIVTVENAQRLMTRNGEIAQQAATDIRMKAGDNILFQTEREDIEIRSGRDLVAEVGRSLSMEVRGADFDLQVSNGKISISAARAITVTGQGGGAIRIGQSGGGIEITPGGDVIISGGSVDVNAGAISLKGGKIGSN</sequence>
<dbReference type="InterPro" id="IPR017847">
    <property type="entry name" value="T6SS_RhsGE_Vgr_subset"/>
</dbReference>
<protein>
    <recommendedName>
        <fullName evidence="2">Gp5/Type VI secretion system Vgr protein OB-fold domain-containing protein</fullName>
    </recommendedName>
</protein>
<dbReference type="Pfam" id="PF05954">
    <property type="entry name" value="Phage_GPD"/>
    <property type="match status" value="1"/>
</dbReference>
<proteinExistence type="inferred from homology"/>
<comment type="caution">
    <text evidence="3">The sequence shown here is derived from an EMBL/GenBank/DDBJ whole genome shotgun (WGS) entry which is preliminary data.</text>
</comment>
<gene>
    <name evidence="3" type="ORF">GFER_10185</name>
</gene>
<dbReference type="InterPro" id="IPR006531">
    <property type="entry name" value="Gp5/Vgr_OB"/>
</dbReference>
<evidence type="ECO:0000256" key="1">
    <source>
        <dbReference type="ARBA" id="ARBA00005558"/>
    </source>
</evidence>